<dbReference type="CDD" id="cd05388">
    <property type="entry name" value="CobB_N"/>
    <property type="match status" value="1"/>
</dbReference>
<dbReference type="CDD" id="cd03130">
    <property type="entry name" value="GATase1_CobB"/>
    <property type="match status" value="1"/>
</dbReference>
<dbReference type="PANTHER" id="PTHR43873:SF1">
    <property type="entry name" value="COBYRINATE A,C-DIAMIDE SYNTHASE"/>
    <property type="match status" value="1"/>
</dbReference>
<dbReference type="SUPFAM" id="SSF52317">
    <property type="entry name" value="Class I glutamine amidotransferase-like"/>
    <property type="match status" value="1"/>
</dbReference>
<dbReference type="InterPro" id="IPR029062">
    <property type="entry name" value="Class_I_gatase-like"/>
</dbReference>
<dbReference type="GO" id="GO:0042242">
    <property type="term" value="F:cobyrinic acid a,c-diamide synthase activity"/>
    <property type="evidence" value="ECO:0007669"/>
    <property type="project" value="UniProtKB-UniRule"/>
</dbReference>
<evidence type="ECO:0000259" key="10">
    <source>
        <dbReference type="Pfam" id="PF01656"/>
    </source>
</evidence>
<feature type="domain" description="CobQ/CobB/MinD/ParA nucleotide binding" evidence="10">
    <location>
        <begin position="12"/>
        <end position="183"/>
    </location>
</feature>
<dbReference type="HAMAP" id="MF_00027">
    <property type="entry name" value="CobB_CbiA"/>
    <property type="match status" value="1"/>
</dbReference>
<evidence type="ECO:0000256" key="5">
    <source>
        <dbReference type="ARBA" id="ARBA00022741"/>
    </source>
</evidence>
<dbReference type="NCBIfam" id="TIGR00379">
    <property type="entry name" value="cobB"/>
    <property type="match status" value="1"/>
</dbReference>
<dbReference type="EMBL" id="JABVCQ010000023">
    <property type="protein sequence ID" value="MBB1126662.1"/>
    <property type="molecule type" value="Genomic_DNA"/>
</dbReference>
<comment type="catalytic activity">
    <reaction evidence="9">
        <text>cob(II)yrinate + 2 L-glutamine + 2 ATP + 2 H2O = cob(II)yrinate a,c diamide + 2 L-glutamate + 2 ADP + 2 phosphate + 2 H(+)</text>
        <dbReference type="Rhea" id="RHEA:26289"/>
        <dbReference type="ChEBI" id="CHEBI:15377"/>
        <dbReference type="ChEBI" id="CHEBI:15378"/>
        <dbReference type="ChEBI" id="CHEBI:29985"/>
        <dbReference type="ChEBI" id="CHEBI:30616"/>
        <dbReference type="ChEBI" id="CHEBI:43474"/>
        <dbReference type="ChEBI" id="CHEBI:58359"/>
        <dbReference type="ChEBI" id="CHEBI:58537"/>
        <dbReference type="ChEBI" id="CHEBI:58894"/>
        <dbReference type="ChEBI" id="CHEBI:456216"/>
        <dbReference type="EC" id="6.3.5.11"/>
    </reaction>
</comment>
<evidence type="ECO:0000256" key="4">
    <source>
        <dbReference type="ARBA" id="ARBA00022598"/>
    </source>
</evidence>
<dbReference type="RefSeq" id="WP_182584291.1">
    <property type="nucleotide sequence ID" value="NZ_JABVCQ010000023.1"/>
</dbReference>
<keyword evidence="13" id="KW-1185">Reference proteome</keyword>
<evidence type="ECO:0000256" key="2">
    <source>
        <dbReference type="ARBA" id="ARBA00006205"/>
    </source>
</evidence>
<keyword evidence="3 9" id="KW-0169">Cobalamin biosynthesis</keyword>
<evidence type="ECO:0000256" key="8">
    <source>
        <dbReference type="ARBA" id="ARBA00022962"/>
    </source>
</evidence>
<dbReference type="PROSITE" id="PS51274">
    <property type="entry name" value="GATASE_COBBQ"/>
    <property type="match status" value="1"/>
</dbReference>
<evidence type="ECO:0000256" key="6">
    <source>
        <dbReference type="ARBA" id="ARBA00022840"/>
    </source>
</evidence>
<dbReference type="EC" id="6.3.5.11" evidence="9"/>
<evidence type="ECO:0000256" key="3">
    <source>
        <dbReference type="ARBA" id="ARBA00022573"/>
    </source>
</evidence>
<dbReference type="SUPFAM" id="SSF52540">
    <property type="entry name" value="P-loop containing nucleoside triphosphate hydrolases"/>
    <property type="match status" value="1"/>
</dbReference>
<protein>
    <recommendedName>
        <fullName evidence="9">Cobyrinate a,c-diamide synthase</fullName>
        <ecNumber evidence="9">6.3.5.11</ecNumber>
    </recommendedName>
    <alternativeName>
        <fullName evidence="9">Cobyrinic acid a,c-diamide synthetase</fullName>
    </alternativeName>
</protein>
<proteinExistence type="inferred from homology"/>
<evidence type="ECO:0000259" key="11">
    <source>
        <dbReference type="Pfam" id="PF07685"/>
    </source>
</evidence>
<comment type="domain">
    <text evidence="9">Comprises of two domains. The C-terminal domain contains the binding site for glutamine and catalyzes the hydrolysis of this substrate to glutamate and ammonia. The N-terminal domain is anticipated to bind ATP and cobyrinate and catalyzes the ultimate synthesis of the diamide product. The ammonia produced via the glutaminase domain is probably translocated to the adjacent domain via a molecular tunnel, where it reacts with an activated intermediate.</text>
</comment>
<dbReference type="Gene3D" id="3.40.50.300">
    <property type="entry name" value="P-loop containing nucleotide triphosphate hydrolases"/>
    <property type="match status" value="1"/>
</dbReference>
<feature type="active site" description="Nucleophile" evidence="9">
    <location>
        <position position="330"/>
    </location>
</feature>
<dbReference type="Proteomes" id="UP000548632">
    <property type="component" value="Unassembled WGS sequence"/>
</dbReference>
<dbReference type="Gene3D" id="3.40.50.880">
    <property type="match status" value="1"/>
</dbReference>
<keyword evidence="8 9" id="KW-0315">Glutamine amidotransferase</keyword>
<gene>
    <name evidence="9" type="primary">cbiA</name>
    <name evidence="12" type="ORF">HUK38_10535</name>
</gene>
<dbReference type="UniPathway" id="UPA00148">
    <property type="reaction ID" value="UER00231"/>
</dbReference>
<comment type="pathway">
    <text evidence="9">Cofactor biosynthesis; adenosylcobalamin biosynthesis; cob(II)yrinate a,c-diamide from sirohydrochlorin (anaerobic route): step 10/10.</text>
</comment>
<dbReference type="NCBIfam" id="NF002204">
    <property type="entry name" value="PRK01077.1"/>
    <property type="match status" value="1"/>
</dbReference>
<accession>A0A839HM61</accession>
<comment type="similarity">
    <text evidence="9">Belongs to the CobB/CbiA family.</text>
</comment>
<sequence>MKQLYLSATQKSSGKTTLSIGLTRLFYQRGHCVQPFKKGPDYIDPMWLSLAAGRPCYNLDFHTTPAADIYRTFINYAANADISLIEGNVGLFDSIDPRGSYSNAELVKLLQVPLILVIDAKGMGRGIAPLLLGYQTFDPALRIHGVILNQVGGERHANNLRRVIEHYTDLPILGILPRYDELSITERHLGLIPSNEITAAEEQIARIAMRVAAHVDVDALLSLMTTASNPLPTDLIPAVMPSTPPHIRIGIARDCAFGFYYPDDLLALEHAGAELIPFSPVNDPELPTVDALFIGGGFPECYMQALEDNHTMRQAIKNWVADNKPVYAECGGLMYLCQRIHWHGHVNQLCGVLNADIAMHPRPQGRGYVRLRETAAFPWAGDDLIGREVLAHEFHHSSVIKTDPTWQYAYDVLRGSGVDGQHDGIVAQNVLANYAHLRSTGGNNWTGRFVQHICKTLDG</sequence>
<comment type="similarity">
    <text evidence="2">Belongs to the CobB/CobQ family. CobQ subfamily.</text>
</comment>
<comment type="function">
    <text evidence="9">Catalyzes the ATP-dependent amidation of the two carboxylate groups at positions a and c of cobyrinate, using either L-glutamine or ammonia as the nitrogen source.</text>
</comment>
<comment type="cofactor">
    <cofactor evidence="1 9">
        <name>Mg(2+)</name>
        <dbReference type="ChEBI" id="CHEBI:18420"/>
    </cofactor>
</comment>
<dbReference type="Pfam" id="PF01656">
    <property type="entry name" value="CbiA"/>
    <property type="match status" value="1"/>
</dbReference>
<dbReference type="GO" id="GO:0009236">
    <property type="term" value="P:cobalamin biosynthetic process"/>
    <property type="evidence" value="ECO:0007669"/>
    <property type="project" value="UniProtKB-UniRule"/>
</dbReference>
<dbReference type="PANTHER" id="PTHR43873">
    <property type="entry name" value="COBYRINATE A,C-DIAMIDE SYNTHASE"/>
    <property type="match status" value="1"/>
</dbReference>
<keyword evidence="5 9" id="KW-0547">Nucleotide-binding</keyword>
<dbReference type="AlphaFoldDB" id="A0A839HM61"/>
<keyword evidence="4 9" id="KW-0436">Ligase</keyword>
<evidence type="ECO:0000256" key="1">
    <source>
        <dbReference type="ARBA" id="ARBA00001946"/>
    </source>
</evidence>
<evidence type="ECO:0000313" key="12">
    <source>
        <dbReference type="EMBL" id="MBB1126662.1"/>
    </source>
</evidence>
<dbReference type="InterPro" id="IPR002586">
    <property type="entry name" value="CobQ/CobB/MinD/ParA_Nub-bd_dom"/>
</dbReference>
<keyword evidence="6 9" id="KW-0067">ATP-binding</keyword>
<organism evidence="12 13">
    <name type="scientific">Thiospirillum jenense</name>
    <dbReference type="NCBI Taxonomy" id="1653858"/>
    <lineage>
        <taxon>Bacteria</taxon>
        <taxon>Pseudomonadati</taxon>
        <taxon>Pseudomonadota</taxon>
        <taxon>Gammaproteobacteria</taxon>
        <taxon>Chromatiales</taxon>
        <taxon>Chromatiaceae</taxon>
        <taxon>Thiospirillum</taxon>
    </lineage>
</organism>
<evidence type="ECO:0000256" key="7">
    <source>
        <dbReference type="ARBA" id="ARBA00022842"/>
    </source>
</evidence>
<dbReference type="GO" id="GO:0005524">
    <property type="term" value="F:ATP binding"/>
    <property type="evidence" value="ECO:0007669"/>
    <property type="project" value="UniProtKB-UniRule"/>
</dbReference>
<reference evidence="12 13" key="1">
    <citation type="journal article" date="2020" name="Arch. Microbiol.">
        <title>The genome sequence of the giant phototrophic gammaproteobacterium Thiospirillum jenense gives insight into its physiological properties and phylogenetic relationships.</title>
        <authorList>
            <person name="Imhoff J.F."/>
            <person name="Meyer T.E."/>
            <person name="Kyndt J.A."/>
        </authorList>
    </citation>
    <scope>NUCLEOTIDE SEQUENCE [LARGE SCALE GENOMIC DNA]</scope>
    <source>
        <strain evidence="12 13">DSM 216</strain>
    </source>
</reference>
<dbReference type="InterPro" id="IPR011698">
    <property type="entry name" value="GATase_3"/>
</dbReference>
<dbReference type="Pfam" id="PF07685">
    <property type="entry name" value="GATase_3"/>
    <property type="match status" value="1"/>
</dbReference>
<comment type="miscellaneous">
    <text evidence="9">The a and c carboxylates of cobyrinate are activated for nucleophilic attack via formation of a phosphorylated intermediate by ATP. CbiA catalyzes first the amidation of the c-carboxylate, and then that of the a-carboxylate.</text>
</comment>
<feature type="site" description="Increases nucleophilicity of active site Cys" evidence="9">
    <location>
        <position position="436"/>
    </location>
</feature>
<name>A0A839HM61_9GAMM</name>
<keyword evidence="7 9" id="KW-0460">Magnesium</keyword>
<evidence type="ECO:0000256" key="9">
    <source>
        <dbReference type="HAMAP-Rule" id="MF_00027"/>
    </source>
</evidence>
<dbReference type="InterPro" id="IPR027417">
    <property type="entry name" value="P-loop_NTPase"/>
</dbReference>
<comment type="caution">
    <text evidence="12">The sequence shown here is derived from an EMBL/GenBank/DDBJ whole genome shotgun (WGS) entry which is preliminary data.</text>
</comment>
<evidence type="ECO:0000313" key="13">
    <source>
        <dbReference type="Proteomes" id="UP000548632"/>
    </source>
</evidence>
<feature type="domain" description="CobB/CobQ-like glutamine amidotransferase" evidence="11">
    <location>
        <begin position="248"/>
        <end position="437"/>
    </location>
</feature>
<dbReference type="InterPro" id="IPR004484">
    <property type="entry name" value="CbiA/CobB_synth"/>
</dbReference>